<feature type="domain" description="ABC transmembrane type-1" evidence="8">
    <location>
        <begin position="78"/>
        <end position="260"/>
    </location>
</feature>
<feature type="transmembrane region" description="Helical" evidence="7">
    <location>
        <begin position="215"/>
        <end position="236"/>
    </location>
</feature>
<evidence type="ECO:0000256" key="6">
    <source>
        <dbReference type="ARBA" id="ARBA00023136"/>
    </source>
</evidence>
<dbReference type="CDD" id="cd06261">
    <property type="entry name" value="TM_PBP2"/>
    <property type="match status" value="1"/>
</dbReference>
<dbReference type="InterPro" id="IPR035906">
    <property type="entry name" value="MetI-like_sf"/>
</dbReference>
<evidence type="ECO:0000256" key="3">
    <source>
        <dbReference type="ARBA" id="ARBA00022448"/>
    </source>
</evidence>
<dbReference type="EMBL" id="CP017831">
    <property type="protein sequence ID" value="AOZ97662.1"/>
    <property type="molecule type" value="Genomic_DNA"/>
</dbReference>
<feature type="transmembrane region" description="Helical" evidence="7">
    <location>
        <begin position="114"/>
        <end position="136"/>
    </location>
</feature>
<accession>A0A1D9P5A1</accession>
<dbReference type="InterPro" id="IPR000515">
    <property type="entry name" value="MetI-like"/>
</dbReference>
<keyword evidence="4 7" id="KW-0812">Transmembrane</keyword>
<dbReference type="PANTHER" id="PTHR30043">
    <property type="entry name" value="PHOSPHONATES TRANSPORT SYSTEM PERMEASE PROTEIN"/>
    <property type="match status" value="1"/>
</dbReference>
<evidence type="ECO:0000259" key="8">
    <source>
        <dbReference type="PROSITE" id="PS50928"/>
    </source>
</evidence>
<evidence type="ECO:0000256" key="4">
    <source>
        <dbReference type="ARBA" id="ARBA00022692"/>
    </source>
</evidence>
<dbReference type="SUPFAM" id="SSF161098">
    <property type="entry name" value="MetI-like"/>
    <property type="match status" value="1"/>
</dbReference>
<sequence>MNQRIEEAYAKRPKNWVYNLTIAVIVAILMIWSASAIETSGSTIDGGQIALNVLSGIFHPDLEFLLDFKTTSGVPYLMLETMCIAFLGTIVGAIISIPLAFISASNLTPKPIAFVGRMLIMAVRTIPAFVYGLMFIRVTGPGAFAGLLTMGVCSIGMISKMYIEAIEDLDTHVIESLDAAGCNTWQKIRYGILPQLMPNFASTAIYRFDINLRDATILGMVGAGGFGAPLIFAMNSYRWNEAGALLTGLIVLILIIEYISTRIRVKLTRG</sequence>
<dbReference type="KEGG" id="bhu:bhn_I2630"/>
<proteinExistence type="inferred from homology"/>
<evidence type="ECO:0000256" key="1">
    <source>
        <dbReference type="ARBA" id="ARBA00004141"/>
    </source>
</evidence>
<keyword evidence="10" id="KW-1185">Reference proteome</keyword>
<dbReference type="NCBIfam" id="TIGR01097">
    <property type="entry name" value="PhnE"/>
    <property type="match status" value="1"/>
</dbReference>
<dbReference type="GO" id="GO:0030313">
    <property type="term" value="C:cell envelope"/>
    <property type="evidence" value="ECO:0007669"/>
    <property type="project" value="UniProtKB-SubCell"/>
</dbReference>
<keyword evidence="6 7" id="KW-0472">Membrane</keyword>
<dbReference type="AlphaFoldDB" id="A0A1D9P5A1"/>
<dbReference type="PROSITE" id="PS50928">
    <property type="entry name" value="ABC_TM1"/>
    <property type="match status" value="1"/>
</dbReference>
<feature type="transmembrane region" description="Helical" evidence="7">
    <location>
        <begin position="242"/>
        <end position="260"/>
    </location>
</feature>
<evidence type="ECO:0000256" key="7">
    <source>
        <dbReference type="RuleBase" id="RU363032"/>
    </source>
</evidence>
<keyword evidence="3 7" id="KW-0813">Transport</keyword>
<dbReference type="Proteomes" id="UP000179284">
    <property type="component" value="Chromosome I"/>
</dbReference>
<dbReference type="OrthoDB" id="8557224at2"/>
<dbReference type="InterPro" id="IPR005769">
    <property type="entry name" value="PhnE/PtxC"/>
</dbReference>
<dbReference type="RefSeq" id="WP_071177243.1">
    <property type="nucleotide sequence ID" value="NZ_CP017831.1"/>
</dbReference>
<dbReference type="GO" id="GO:0005886">
    <property type="term" value="C:plasma membrane"/>
    <property type="evidence" value="ECO:0007669"/>
    <property type="project" value="UniProtKB-SubCell"/>
</dbReference>
<reference evidence="10" key="1">
    <citation type="submission" date="2016-10" db="EMBL/GenBank/DDBJ databases">
        <title>The complete genome sequence of the rumen bacterium Butyrivibrio hungatei MB2003.</title>
        <authorList>
            <person name="Palevich N."/>
            <person name="Kelly W.J."/>
            <person name="Leahy S.C."/>
            <person name="Altermann E."/>
            <person name="Rakonjac J."/>
            <person name="Attwood G.T."/>
        </authorList>
    </citation>
    <scope>NUCLEOTIDE SEQUENCE [LARGE SCALE GENOMIC DNA]</scope>
    <source>
        <strain evidence="10">MB2003</strain>
    </source>
</reference>
<name>A0A1D9P5A1_9FIRM</name>
<protein>
    <submittedName>
        <fullName evidence="9">Phosphonate ABC transporter permease protein</fullName>
    </submittedName>
</protein>
<gene>
    <name evidence="9" type="ORF">bhn_I2630</name>
</gene>
<comment type="similarity">
    <text evidence="7">Belongs to the binding-protein-dependent transport system permease family.</text>
</comment>
<feature type="transmembrane region" description="Helical" evidence="7">
    <location>
        <begin position="76"/>
        <end position="102"/>
    </location>
</feature>
<evidence type="ECO:0000313" key="9">
    <source>
        <dbReference type="EMBL" id="AOZ97662.1"/>
    </source>
</evidence>
<dbReference type="PANTHER" id="PTHR30043:SF8">
    <property type="entry name" value="ABC TRANSPORTER, PERMEASE PROTEIN CC0363, PUTATIVE-RELATED"/>
    <property type="match status" value="1"/>
</dbReference>
<dbReference type="Gene3D" id="1.10.3720.10">
    <property type="entry name" value="MetI-like"/>
    <property type="match status" value="1"/>
</dbReference>
<evidence type="ECO:0000256" key="2">
    <source>
        <dbReference type="ARBA" id="ARBA00004196"/>
    </source>
</evidence>
<evidence type="ECO:0000313" key="10">
    <source>
        <dbReference type="Proteomes" id="UP000179284"/>
    </source>
</evidence>
<comment type="subcellular location">
    <subcellularLocation>
        <location evidence="2">Cell envelope</location>
    </subcellularLocation>
    <subcellularLocation>
        <location evidence="7">Cell membrane</location>
        <topology evidence="7">Multi-pass membrane protein</topology>
    </subcellularLocation>
    <subcellularLocation>
        <location evidence="1">Membrane</location>
        <topology evidence="1">Multi-pass membrane protein</topology>
    </subcellularLocation>
</comment>
<organism evidence="9 10">
    <name type="scientific">Butyrivibrio hungatei</name>
    <dbReference type="NCBI Taxonomy" id="185008"/>
    <lineage>
        <taxon>Bacteria</taxon>
        <taxon>Bacillati</taxon>
        <taxon>Bacillota</taxon>
        <taxon>Clostridia</taxon>
        <taxon>Lachnospirales</taxon>
        <taxon>Lachnospiraceae</taxon>
        <taxon>Butyrivibrio</taxon>
    </lineage>
</organism>
<dbReference type="GO" id="GO:0015416">
    <property type="term" value="F:ABC-type phosphonate transporter activity"/>
    <property type="evidence" value="ECO:0007669"/>
    <property type="project" value="InterPro"/>
</dbReference>
<evidence type="ECO:0000256" key="5">
    <source>
        <dbReference type="ARBA" id="ARBA00022989"/>
    </source>
</evidence>
<feature type="transmembrane region" description="Helical" evidence="7">
    <location>
        <begin position="16"/>
        <end position="37"/>
    </location>
</feature>
<dbReference type="Pfam" id="PF00528">
    <property type="entry name" value="BPD_transp_1"/>
    <property type="match status" value="1"/>
</dbReference>
<feature type="transmembrane region" description="Helical" evidence="7">
    <location>
        <begin position="142"/>
        <end position="163"/>
    </location>
</feature>
<keyword evidence="5 7" id="KW-1133">Transmembrane helix</keyword>